<comment type="caution">
    <text evidence="2">The sequence shown here is derived from an EMBL/GenBank/DDBJ whole genome shotgun (WGS) entry which is preliminary data.</text>
</comment>
<organism evidence="2 3">
    <name type="scientific">Vreelandella janggokensis</name>
    <dbReference type="NCBI Taxonomy" id="370767"/>
    <lineage>
        <taxon>Bacteria</taxon>
        <taxon>Pseudomonadati</taxon>
        <taxon>Pseudomonadota</taxon>
        <taxon>Gammaproteobacteria</taxon>
        <taxon>Oceanospirillales</taxon>
        <taxon>Halomonadaceae</taxon>
        <taxon>Vreelandella</taxon>
    </lineage>
</organism>
<dbReference type="RefSeq" id="WP_268901295.1">
    <property type="nucleotide sequence ID" value="NZ_JAKNQT010000001.1"/>
</dbReference>
<proteinExistence type="predicted"/>
<evidence type="ECO:0000313" key="3">
    <source>
        <dbReference type="Proteomes" id="UP001321125"/>
    </source>
</evidence>
<keyword evidence="3" id="KW-1185">Reference proteome</keyword>
<gene>
    <name evidence="2" type="ORF">L0635_05125</name>
</gene>
<protein>
    <submittedName>
        <fullName evidence="2">Uncharacterized protein</fullName>
    </submittedName>
</protein>
<dbReference type="Proteomes" id="UP001321125">
    <property type="component" value="Unassembled WGS sequence"/>
</dbReference>
<evidence type="ECO:0000256" key="1">
    <source>
        <dbReference type="SAM" id="MobiDB-lite"/>
    </source>
</evidence>
<evidence type="ECO:0000313" key="2">
    <source>
        <dbReference type="EMBL" id="MCZ0926464.1"/>
    </source>
</evidence>
<sequence length="112" mass="12641">MIKSLLRRLAGSNKAYDPSMDERESPGTDVRNPFDGDWVEAHERATGESLRFDRDARVEASDSHRHAFEHGVRFSDACGLSDNPYVVIDCYDLADTWEEGRRLGIAIREGKA</sequence>
<reference evidence="2 3" key="1">
    <citation type="submission" date="2022-02" db="EMBL/GenBank/DDBJ databases">
        <title>Study of halophilic communities from a Mexican lake.</title>
        <authorList>
            <person name="Hernandez-Soto L.M."/>
            <person name="Martinez-Abarca F."/>
            <person name="Ramirez-Saad H.C."/>
            <person name="Aguirre-Garrido J.F."/>
        </authorList>
    </citation>
    <scope>NUCLEOTIDE SEQUENCE [LARGE SCALE GENOMIC DNA]</scope>
    <source>
        <strain evidence="2 3">Hjan13</strain>
    </source>
</reference>
<dbReference type="EMBL" id="JAKNQU010000002">
    <property type="protein sequence ID" value="MCZ0926464.1"/>
    <property type="molecule type" value="Genomic_DNA"/>
</dbReference>
<name>A0ABT4ITW8_9GAMM</name>
<accession>A0ABT4ITW8</accession>
<feature type="region of interest" description="Disordered" evidence="1">
    <location>
        <begin position="1"/>
        <end position="35"/>
    </location>
</feature>